<sequence length="82" mass="8873">MTNEGDLTNAISPVDEFVPSDENRKPGQELSPHSLSDDIWTLFAVLPGMRLNGVTDDDKIAVGLGDLAKLGWSSFVGELFPQ</sequence>
<evidence type="ECO:0000256" key="1">
    <source>
        <dbReference type="SAM" id="MobiDB-lite"/>
    </source>
</evidence>
<dbReference type="EMBL" id="GL732668">
    <property type="protein sequence ID" value="EFX67800.1"/>
    <property type="molecule type" value="Genomic_DNA"/>
</dbReference>
<dbReference type="HOGENOM" id="CLU_2560586_0_0_1"/>
<feature type="region of interest" description="Disordered" evidence="1">
    <location>
        <begin position="1"/>
        <end position="34"/>
    </location>
</feature>
<dbReference type="Proteomes" id="UP000000305">
    <property type="component" value="Unassembled WGS sequence"/>
</dbReference>
<evidence type="ECO:0000313" key="3">
    <source>
        <dbReference type="Proteomes" id="UP000000305"/>
    </source>
</evidence>
<accession>E9HKD5</accession>
<feature type="compositionally biased region" description="Polar residues" evidence="1">
    <location>
        <begin position="1"/>
        <end position="11"/>
    </location>
</feature>
<keyword evidence="3" id="KW-1185">Reference proteome</keyword>
<proteinExistence type="predicted"/>
<dbReference type="AlphaFoldDB" id="E9HKD5"/>
<gene>
    <name evidence="2" type="ORF">DAPPUDRAFT_261019</name>
</gene>
<evidence type="ECO:0000313" key="2">
    <source>
        <dbReference type="EMBL" id="EFX67800.1"/>
    </source>
</evidence>
<name>E9HKD5_DAPPU</name>
<organism evidence="2 3">
    <name type="scientific">Daphnia pulex</name>
    <name type="common">Water flea</name>
    <dbReference type="NCBI Taxonomy" id="6669"/>
    <lineage>
        <taxon>Eukaryota</taxon>
        <taxon>Metazoa</taxon>
        <taxon>Ecdysozoa</taxon>
        <taxon>Arthropoda</taxon>
        <taxon>Crustacea</taxon>
        <taxon>Branchiopoda</taxon>
        <taxon>Diplostraca</taxon>
        <taxon>Cladocera</taxon>
        <taxon>Anomopoda</taxon>
        <taxon>Daphniidae</taxon>
        <taxon>Daphnia</taxon>
    </lineage>
</organism>
<protein>
    <submittedName>
        <fullName evidence="2">Uncharacterized protein</fullName>
    </submittedName>
</protein>
<dbReference type="KEGG" id="dpx:DAPPUDRAFT_261019"/>
<dbReference type="InParanoid" id="E9HKD5"/>
<reference evidence="2 3" key="1">
    <citation type="journal article" date="2011" name="Science">
        <title>The ecoresponsive genome of Daphnia pulex.</title>
        <authorList>
            <person name="Colbourne J.K."/>
            <person name="Pfrender M.E."/>
            <person name="Gilbert D."/>
            <person name="Thomas W.K."/>
            <person name="Tucker A."/>
            <person name="Oakley T.H."/>
            <person name="Tokishita S."/>
            <person name="Aerts A."/>
            <person name="Arnold G.J."/>
            <person name="Basu M.K."/>
            <person name="Bauer D.J."/>
            <person name="Caceres C.E."/>
            <person name="Carmel L."/>
            <person name="Casola C."/>
            <person name="Choi J.H."/>
            <person name="Detter J.C."/>
            <person name="Dong Q."/>
            <person name="Dusheyko S."/>
            <person name="Eads B.D."/>
            <person name="Frohlich T."/>
            <person name="Geiler-Samerotte K.A."/>
            <person name="Gerlach D."/>
            <person name="Hatcher P."/>
            <person name="Jogdeo S."/>
            <person name="Krijgsveld J."/>
            <person name="Kriventseva E.V."/>
            <person name="Kultz D."/>
            <person name="Laforsch C."/>
            <person name="Lindquist E."/>
            <person name="Lopez J."/>
            <person name="Manak J.R."/>
            <person name="Muller J."/>
            <person name="Pangilinan J."/>
            <person name="Patwardhan R.P."/>
            <person name="Pitluck S."/>
            <person name="Pritham E.J."/>
            <person name="Rechtsteiner A."/>
            <person name="Rho M."/>
            <person name="Rogozin I.B."/>
            <person name="Sakarya O."/>
            <person name="Salamov A."/>
            <person name="Schaack S."/>
            <person name="Shapiro H."/>
            <person name="Shiga Y."/>
            <person name="Skalitzky C."/>
            <person name="Smith Z."/>
            <person name="Souvorov A."/>
            <person name="Sung W."/>
            <person name="Tang Z."/>
            <person name="Tsuchiya D."/>
            <person name="Tu H."/>
            <person name="Vos H."/>
            <person name="Wang M."/>
            <person name="Wolf Y.I."/>
            <person name="Yamagata H."/>
            <person name="Yamada T."/>
            <person name="Ye Y."/>
            <person name="Shaw J.R."/>
            <person name="Andrews J."/>
            <person name="Crease T.J."/>
            <person name="Tang H."/>
            <person name="Lucas S.M."/>
            <person name="Robertson H.M."/>
            <person name="Bork P."/>
            <person name="Koonin E.V."/>
            <person name="Zdobnov E.M."/>
            <person name="Grigoriev I.V."/>
            <person name="Lynch M."/>
            <person name="Boore J.L."/>
        </authorList>
    </citation>
    <scope>NUCLEOTIDE SEQUENCE [LARGE SCALE GENOMIC DNA]</scope>
</reference>